<evidence type="ECO:0000313" key="3">
    <source>
        <dbReference type="Proteomes" id="UP000224006"/>
    </source>
</evidence>
<proteinExistence type="predicted"/>
<evidence type="ECO:0000313" key="2">
    <source>
        <dbReference type="EMBL" id="PFH31287.1"/>
    </source>
</evidence>
<gene>
    <name evidence="2" type="ORF">BESB_027220</name>
</gene>
<reference evidence="2 3" key="1">
    <citation type="submission" date="2017-09" db="EMBL/GenBank/DDBJ databases">
        <title>Genome sequencing of Besnoitia besnoiti strain Bb-Ger1.</title>
        <authorList>
            <person name="Schares G."/>
            <person name="Venepally P."/>
            <person name="Lorenzi H.A."/>
        </authorList>
    </citation>
    <scope>NUCLEOTIDE SEQUENCE [LARGE SCALE GENOMIC DNA]</scope>
    <source>
        <strain evidence="2 3">Bb-Ger1</strain>
    </source>
</reference>
<sequence length="783" mass="86737">MLHTCCDRRFVAQDDESPLHDTEALDPLGPEWWGYILAVYLPPSSIFTIKQVCKAWNALTTSRYYTIHSPLRITERILYRLSCETSTLTAEQRARVARHFSLHCGDSITIGVARDSEAIHDITQMLLLEMSPVKQMTISIDTTYMPIPKSLHSLLLRSVDALQELKLRGVRVSQQLNRICMENHQNSFQRLGYIELSRLQVLEVDDVSFLEHLSAPRLVSLFVDYTSLPESSEDLNHEANEAALGCGHTLSKTPRFILLTFLSRSGSQLERLVQAAILPEFSRSSSRTRNGSQSATVGEPFVCLPKLTSLAASDIHLLLHIRTLNLQSLTACVPSACALTFFKCHCTSQLKSLELTLEKKAADGNSRRNSWLPVGCVSPCTTRLPSQAPAFGGRGAYRHSSCPLPVSAYDWQHGRQSCNEPPACLYLYPKDRQGPTGNKESGVRDNRHHGLQRPLSPVDSQQHTKTDYPPGVKAREGLSQMQRTVVLVDVACQESAELLPILLPNLVKLTAPGCLLTYLFCPALERAHVTGQPHRTEVLSFVYEAAPKVEELILDTLARDRDDQGRARQSVTGSGAVRQDELQASKNGGRGGTIGTVHTNPVAPRWRLPKLRVYKGPVCLWGIDVECPKLECLTGNDAGSLTDLAPFLCSGNCPVLRELSVFELSSLHYLDISASPSGFNREHDCLSVITTPPDVASAGGELSPELEALRVKRFNVRQALESLGVNQPNQVPARGRNPLQRVLRQVRMLTVDEIEEGRGWLRPLLYSLPNLKRVALELLGSIT</sequence>
<dbReference type="EMBL" id="NWUJ01000015">
    <property type="protein sequence ID" value="PFH31287.1"/>
    <property type="molecule type" value="Genomic_DNA"/>
</dbReference>
<feature type="region of interest" description="Disordered" evidence="1">
    <location>
        <begin position="564"/>
        <end position="596"/>
    </location>
</feature>
<dbReference type="AlphaFoldDB" id="A0A2A9M6M8"/>
<dbReference type="InterPro" id="IPR036047">
    <property type="entry name" value="F-box-like_dom_sf"/>
</dbReference>
<evidence type="ECO:0000256" key="1">
    <source>
        <dbReference type="SAM" id="MobiDB-lite"/>
    </source>
</evidence>
<dbReference type="RefSeq" id="XP_029215296.1">
    <property type="nucleotide sequence ID" value="XM_029361396.1"/>
</dbReference>
<dbReference type="Proteomes" id="UP000224006">
    <property type="component" value="Unassembled WGS sequence"/>
</dbReference>
<dbReference type="VEuPathDB" id="ToxoDB:BESB_027220"/>
<keyword evidence="3" id="KW-1185">Reference proteome</keyword>
<dbReference type="OrthoDB" id="332362at2759"/>
<evidence type="ECO:0008006" key="4">
    <source>
        <dbReference type="Google" id="ProtNLM"/>
    </source>
</evidence>
<name>A0A2A9M6M8_BESBE</name>
<protein>
    <recommendedName>
        <fullName evidence="4">F-box domain-containing protein</fullName>
    </recommendedName>
</protein>
<dbReference type="SUPFAM" id="SSF81383">
    <property type="entry name" value="F-box domain"/>
    <property type="match status" value="1"/>
</dbReference>
<accession>A0A2A9M6M8</accession>
<organism evidence="2 3">
    <name type="scientific">Besnoitia besnoiti</name>
    <name type="common">Apicomplexan protozoan</name>
    <dbReference type="NCBI Taxonomy" id="94643"/>
    <lineage>
        <taxon>Eukaryota</taxon>
        <taxon>Sar</taxon>
        <taxon>Alveolata</taxon>
        <taxon>Apicomplexa</taxon>
        <taxon>Conoidasida</taxon>
        <taxon>Coccidia</taxon>
        <taxon>Eucoccidiorida</taxon>
        <taxon>Eimeriorina</taxon>
        <taxon>Sarcocystidae</taxon>
        <taxon>Besnoitia</taxon>
    </lineage>
</organism>
<feature type="region of interest" description="Disordered" evidence="1">
    <location>
        <begin position="435"/>
        <end position="473"/>
    </location>
</feature>
<comment type="caution">
    <text evidence="2">The sequence shown here is derived from an EMBL/GenBank/DDBJ whole genome shotgun (WGS) entry which is preliminary data.</text>
</comment>
<dbReference type="KEGG" id="bbes:BESB_027220"/>
<dbReference type="GeneID" id="40307774"/>